<dbReference type="Pfam" id="PF21191">
    <property type="entry name" value="CvfB_1st"/>
    <property type="match status" value="1"/>
</dbReference>
<dbReference type="AlphaFoldDB" id="A0A841C355"/>
<dbReference type="Gene3D" id="1.10.10.10">
    <property type="entry name" value="Winged helix-like DNA-binding domain superfamily/Winged helix DNA-binding domain"/>
    <property type="match status" value="1"/>
</dbReference>
<protein>
    <recommendedName>
        <fullName evidence="2">S1 motif domain-containing protein</fullName>
    </recommendedName>
</protein>
<evidence type="ECO:0000313" key="3">
    <source>
        <dbReference type="EMBL" id="MBB5887263.1"/>
    </source>
</evidence>
<dbReference type="SMART" id="SM00316">
    <property type="entry name" value="S1"/>
    <property type="match status" value="1"/>
</dbReference>
<dbReference type="Proteomes" id="UP000562464">
    <property type="component" value="Unassembled WGS sequence"/>
</dbReference>
<dbReference type="SUPFAM" id="SSF50249">
    <property type="entry name" value="Nucleic acid-binding proteins"/>
    <property type="match status" value="1"/>
</dbReference>
<dbReference type="Pfam" id="PF17783">
    <property type="entry name" value="WHD_CvfB"/>
    <property type="match status" value="1"/>
</dbReference>
<dbReference type="InterPro" id="IPR048587">
    <property type="entry name" value="CvfB_S1_3rd"/>
</dbReference>
<dbReference type="Gene3D" id="2.40.50.330">
    <property type="match status" value="1"/>
</dbReference>
<dbReference type="InterPro" id="IPR012340">
    <property type="entry name" value="NA-bd_OB-fold"/>
</dbReference>
<dbReference type="Gene3D" id="2.40.50.140">
    <property type="entry name" value="Nucleic acid-binding proteins"/>
    <property type="match status" value="2"/>
</dbReference>
<dbReference type="PIRSF" id="PIRSF012524">
    <property type="entry name" value="YitL_S1"/>
    <property type="match status" value="1"/>
</dbReference>
<dbReference type="PANTHER" id="PTHR37296:SF1">
    <property type="entry name" value="CONSERVED VIRULENCE FACTOR B"/>
    <property type="match status" value="1"/>
</dbReference>
<dbReference type="InterPro" id="IPR048588">
    <property type="entry name" value="CvfB_S1_2nd"/>
</dbReference>
<evidence type="ECO:0000256" key="1">
    <source>
        <dbReference type="PIRNR" id="PIRNR012524"/>
    </source>
</evidence>
<accession>A0A841C355</accession>
<feature type="domain" description="S1 motif" evidence="2">
    <location>
        <begin position="152"/>
        <end position="214"/>
    </location>
</feature>
<evidence type="ECO:0000259" key="2">
    <source>
        <dbReference type="PROSITE" id="PS50126"/>
    </source>
</evidence>
<comment type="caution">
    <text evidence="3">The sequence shown here is derived from an EMBL/GenBank/DDBJ whole genome shotgun (WGS) entry which is preliminary data.</text>
</comment>
<dbReference type="PANTHER" id="PTHR37296">
    <property type="entry name" value="CONSERVED VIRULENCE FACTOR B"/>
    <property type="match status" value="1"/>
</dbReference>
<reference evidence="3 4" key="1">
    <citation type="submission" date="2020-08" db="EMBL/GenBank/DDBJ databases">
        <title>Genomic Encyclopedia of Type Strains, Phase IV (KMG-IV): sequencing the most valuable type-strain genomes for metagenomic binning, comparative biology and taxonomic classification.</title>
        <authorList>
            <person name="Goeker M."/>
        </authorList>
    </citation>
    <scope>NUCLEOTIDE SEQUENCE [LARGE SCALE GENOMIC DNA]</scope>
    <source>
        <strain evidence="3 4">DSM 14925</strain>
    </source>
</reference>
<dbReference type="PROSITE" id="PS50126">
    <property type="entry name" value="S1"/>
    <property type="match status" value="1"/>
</dbReference>
<proteinExistence type="inferred from homology"/>
<gene>
    <name evidence="3" type="ORF">HNQ37_000131</name>
</gene>
<dbReference type="RefSeq" id="WP_183538274.1">
    <property type="nucleotide sequence ID" value="NZ_DASWOY010000024.1"/>
</dbReference>
<dbReference type="InterPro" id="IPR014464">
    <property type="entry name" value="CvfB_fam"/>
</dbReference>
<comment type="similarity">
    <text evidence="1">Belongs to the CvfB family.</text>
</comment>
<keyword evidence="4" id="KW-1185">Reference proteome</keyword>
<sequence length="285" mass="32475">MTNLLAKYVSGLIADTNEEFYFCQAEGITLALAKSEGHHFIGDIVQGFAYQDKKDRWRITTLELTATQEKYGWAKVVEVRRDLGAFLNIGLPDKDVVVSLDDLPQDKAQWPKKDDQLYVKLTIDHKDRLWAHLAWAEDFFEIAERAYDNMQNEKLRAIVYRIKETGVFVYLPDNNMLGFIHPSEALGQVRIGQEMETRVIGFNSRNRSLNLSMRPRVFEMLDADGQMILAYLEGAGGYMFYNDKSNPEDIKSTFGISKSAFKKAIGGLMKAGKIKQDEIGTKLIK</sequence>
<dbReference type="Pfam" id="PF13509">
    <property type="entry name" value="S1_2"/>
    <property type="match status" value="1"/>
</dbReference>
<name>A0A841C355_9LACT</name>
<organism evidence="3 4">
    <name type="scientific">Lactovum miscens</name>
    <dbReference type="NCBI Taxonomy" id="190387"/>
    <lineage>
        <taxon>Bacteria</taxon>
        <taxon>Bacillati</taxon>
        <taxon>Bacillota</taxon>
        <taxon>Bacilli</taxon>
        <taxon>Lactobacillales</taxon>
        <taxon>Streptococcaceae</taxon>
        <taxon>Lactovum</taxon>
    </lineage>
</organism>
<dbReference type="InterPro" id="IPR003029">
    <property type="entry name" value="S1_domain"/>
</dbReference>
<dbReference type="Pfam" id="PF21543">
    <property type="entry name" value="CvfB_2nd"/>
    <property type="match status" value="1"/>
</dbReference>
<dbReference type="EMBL" id="JACHHV010000001">
    <property type="protein sequence ID" value="MBB5887263.1"/>
    <property type="molecule type" value="Genomic_DNA"/>
</dbReference>
<evidence type="ECO:0000313" key="4">
    <source>
        <dbReference type="Proteomes" id="UP000562464"/>
    </source>
</evidence>
<dbReference type="InterPro" id="IPR039566">
    <property type="entry name" value="CvfB_S1_st"/>
</dbReference>
<dbReference type="GO" id="GO:0003676">
    <property type="term" value="F:nucleic acid binding"/>
    <property type="evidence" value="ECO:0007669"/>
    <property type="project" value="InterPro"/>
</dbReference>
<dbReference type="InterPro" id="IPR036388">
    <property type="entry name" value="WH-like_DNA-bd_sf"/>
</dbReference>
<dbReference type="InterPro" id="IPR040764">
    <property type="entry name" value="CvfB_WH"/>
</dbReference>